<dbReference type="InterPro" id="IPR009593">
    <property type="entry name" value="DUF1203"/>
</dbReference>
<sequence>MTTTTTPSAGSGPALPFAPSVPSAPSVLAVRAVDPAVHRALLVRDDAGRPPVRSVDETGGAPLRCCLTRARAGERIALLSYAPLRRWAAETGAEPGPYDELGPVFVHDGPCEGPAGPGWPAGFHRGERVLRAYDRRGHILGGVLVGPDAAEAGAAALLADPEVAVVHVRAVDFGCFMHEVRRG</sequence>
<dbReference type="RefSeq" id="WP_380227004.1">
    <property type="nucleotide sequence ID" value="NZ_JBHSOF010000026.1"/>
</dbReference>
<dbReference type="Pfam" id="PF06718">
    <property type="entry name" value="DUF1203"/>
    <property type="match status" value="1"/>
</dbReference>
<accession>A0ABW0X8H1</accession>
<protein>
    <submittedName>
        <fullName evidence="1">DUF1203 domain-containing protein</fullName>
    </submittedName>
</protein>
<comment type="caution">
    <text evidence="1">The sequence shown here is derived from an EMBL/GenBank/DDBJ whole genome shotgun (WGS) entry which is preliminary data.</text>
</comment>
<name>A0ABW0X8H1_9ACTN</name>
<dbReference type="EMBL" id="JBHSOF010000026">
    <property type="protein sequence ID" value="MFC5665314.1"/>
    <property type="molecule type" value="Genomic_DNA"/>
</dbReference>
<organism evidence="1 2">
    <name type="scientific">Kitasatospora misakiensis</name>
    <dbReference type="NCBI Taxonomy" id="67330"/>
    <lineage>
        <taxon>Bacteria</taxon>
        <taxon>Bacillati</taxon>
        <taxon>Actinomycetota</taxon>
        <taxon>Actinomycetes</taxon>
        <taxon>Kitasatosporales</taxon>
        <taxon>Streptomycetaceae</taxon>
        <taxon>Kitasatospora</taxon>
    </lineage>
</organism>
<evidence type="ECO:0000313" key="1">
    <source>
        <dbReference type="EMBL" id="MFC5665314.1"/>
    </source>
</evidence>
<gene>
    <name evidence="1" type="ORF">ACFP3U_20315</name>
</gene>
<keyword evidence="2" id="KW-1185">Reference proteome</keyword>
<proteinExistence type="predicted"/>
<dbReference type="Proteomes" id="UP001595975">
    <property type="component" value="Unassembled WGS sequence"/>
</dbReference>
<evidence type="ECO:0000313" key="2">
    <source>
        <dbReference type="Proteomes" id="UP001595975"/>
    </source>
</evidence>
<reference evidence="2" key="1">
    <citation type="journal article" date="2019" name="Int. J. Syst. Evol. Microbiol.">
        <title>The Global Catalogue of Microorganisms (GCM) 10K type strain sequencing project: providing services to taxonomists for standard genome sequencing and annotation.</title>
        <authorList>
            <consortium name="The Broad Institute Genomics Platform"/>
            <consortium name="The Broad Institute Genome Sequencing Center for Infectious Disease"/>
            <person name="Wu L."/>
            <person name="Ma J."/>
        </authorList>
    </citation>
    <scope>NUCLEOTIDE SEQUENCE [LARGE SCALE GENOMIC DNA]</scope>
    <source>
        <strain evidence="2">CGMCC 4.1437</strain>
    </source>
</reference>